<proteinExistence type="predicted"/>
<evidence type="ECO:0000313" key="4">
    <source>
        <dbReference type="EMBL" id="WXA14356.1"/>
    </source>
</evidence>
<dbReference type="SUPFAM" id="SSF53300">
    <property type="entry name" value="vWA-like"/>
    <property type="match status" value="1"/>
</dbReference>
<name>A0AAU6P164_9FLAO</name>
<keyword evidence="1" id="KW-0812">Transmembrane</keyword>
<sequence>MQFKHPEILYALFALIIPVIVHLFQLRKFKKQAFTNVAFLKKVKLQTRKSSQLKKWLILLSRLCLLTAIIIAFAQPYTSKSNALNKPLETVIYLDNSYSMQAKGKQGELFKRAVQDLISQSSNSNNVSVFTNNATFKNTTINGVKKELLQLDYTNNQLSYEAAYLKGEKLFNNSENSIKNFIFISDFQLKDDLFKPKPNDNIAFKAVQLIPESTNNLIIDSLYISKETPSLIELTALVNSNNSNADLIPVSLFNNNKLIAKTSVNLNEANTAVFSINKSNNLQGKISIDDTSLQFDNTLYFNINTSKKINVLAVAETDSNFLKRIFSKDEFNLTITNLERLNYSDIESQHLIILNEIESLPTPLINSINTFTQNGGHVILIPNKTGQLATYNSLLAPYGTKLTKLLSAEKRITTINYDHPTFLNVFNNKVDNFQYPKVNSFYNVTGNRFSSILKYEDDSPFLAQNGTLYLFTSPINLQNSTFQNSPLIVPTLYNIGTQSLKTPPLYNNLDVLTTFDVPISLNQDDVLTLELNDKKYIPQQQSYANKVTLTTNNYLTLAGVYNVVHNNKTIQQISYNSLREESQLTYQDLTVFEDLKTYNSVPKVLSDIKSETNINELWKWFVIFAMAFVLIEMLLLKYLK</sequence>
<dbReference type="RefSeq" id="WP_338733768.1">
    <property type="nucleotide sequence ID" value="NZ_CP136924.1"/>
</dbReference>
<dbReference type="EMBL" id="CP136925">
    <property type="protein sequence ID" value="WXA14356.1"/>
    <property type="molecule type" value="Genomic_DNA"/>
</dbReference>
<reference evidence="3 5" key="1">
    <citation type="submission" date="2023-10" db="EMBL/GenBank/DDBJ databases">
        <title>Culture-based analysis of two novel bacteria associated with mangrove crab gills.</title>
        <authorList>
            <person name="Yang X."/>
            <person name="Garuglieri E."/>
            <person name="Van Goethem M.W."/>
            <person name="Fusi M."/>
            <person name="Marasco R."/>
            <person name="Daffonchio D.G."/>
        </authorList>
    </citation>
    <scope>NUCLEOTIDE SEQUENCE [LARGE SCALE GENOMIC DNA]</scope>
    <source>
        <strain evidence="4">UG2-1</strain>
        <strain evidence="3">UG2-2</strain>
        <strain evidence="5">UG2_2</strain>
    </source>
</reference>
<keyword evidence="1" id="KW-1133">Transmembrane helix</keyword>
<dbReference type="SUPFAM" id="SSF52317">
    <property type="entry name" value="Class I glutamine amidotransferase-like"/>
    <property type="match status" value="1"/>
</dbReference>
<dbReference type="KEGG" id="mcaa:R3L15_05620"/>
<feature type="transmembrane region" description="Helical" evidence="1">
    <location>
        <begin position="6"/>
        <end position="24"/>
    </location>
</feature>
<dbReference type="EMBL" id="CP136924">
    <property type="protein sequence ID" value="WXA03221.1"/>
    <property type="molecule type" value="Genomic_DNA"/>
</dbReference>
<protein>
    <submittedName>
        <fullName evidence="3">BatA domain-containing protein</fullName>
    </submittedName>
</protein>
<feature type="transmembrane region" description="Helical" evidence="1">
    <location>
        <begin position="617"/>
        <end position="636"/>
    </location>
</feature>
<evidence type="ECO:0000313" key="5">
    <source>
        <dbReference type="Proteomes" id="UP001368318"/>
    </source>
</evidence>
<evidence type="ECO:0000259" key="2">
    <source>
        <dbReference type="Pfam" id="PF07584"/>
    </source>
</evidence>
<evidence type="ECO:0000256" key="1">
    <source>
        <dbReference type="SAM" id="Phobius"/>
    </source>
</evidence>
<dbReference type="InterPro" id="IPR029062">
    <property type="entry name" value="Class_I_gatase-like"/>
</dbReference>
<dbReference type="PANTHER" id="PTHR37464:SF1">
    <property type="entry name" value="BLL2463 PROTEIN"/>
    <property type="match status" value="1"/>
</dbReference>
<dbReference type="InterPro" id="IPR024163">
    <property type="entry name" value="Aerotolerance_reg_N"/>
</dbReference>
<dbReference type="Pfam" id="PF07584">
    <property type="entry name" value="BatA"/>
    <property type="match status" value="1"/>
</dbReference>
<keyword evidence="5" id="KW-1185">Reference proteome</keyword>
<dbReference type="InterPro" id="IPR036465">
    <property type="entry name" value="vWFA_dom_sf"/>
</dbReference>
<feature type="transmembrane region" description="Helical" evidence="1">
    <location>
        <begin position="56"/>
        <end position="77"/>
    </location>
</feature>
<feature type="domain" description="Aerotolerance regulator N-terminal" evidence="2">
    <location>
        <begin position="1"/>
        <end position="76"/>
    </location>
</feature>
<dbReference type="NCBIfam" id="TIGR02226">
    <property type="entry name" value="two_anch"/>
    <property type="match status" value="1"/>
</dbReference>
<accession>A0AAU6P164</accession>
<dbReference type="PANTHER" id="PTHR37464">
    <property type="entry name" value="BLL2463 PROTEIN"/>
    <property type="match status" value="1"/>
</dbReference>
<dbReference type="Proteomes" id="UP001368318">
    <property type="component" value="Chromosome"/>
</dbReference>
<organism evidence="3 5">
    <name type="scientific">Mangrovimonas cancribranchiae</name>
    <dbReference type="NCBI Taxonomy" id="3080055"/>
    <lineage>
        <taxon>Bacteria</taxon>
        <taxon>Pseudomonadati</taxon>
        <taxon>Bacteroidota</taxon>
        <taxon>Flavobacteriia</taxon>
        <taxon>Flavobacteriales</taxon>
        <taxon>Flavobacteriaceae</taxon>
        <taxon>Mangrovimonas</taxon>
    </lineage>
</organism>
<keyword evidence="1" id="KW-0472">Membrane</keyword>
<dbReference type="Gene3D" id="3.40.50.410">
    <property type="entry name" value="von Willebrand factor, type A domain"/>
    <property type="match status" value="1"/>
</dbReference>
<dbReference type="InterPro" id="IPR011933">
    <property type="entry name" value="Double_TM_dom"/>
</dbReference>
<evidence type="ECO:0000313" key="3">
    <source>
        <dbReference type="EMBL" id="WXA03221.1"/>
    </source>
</evidence>
<dbReference type="AlphaFoldDB" id="A0AAU6P164"/>
<gene>
    <name evidence="4" type="ORF">R3L15_05620</name>
    <name evidence="3" type="ORF">R3L16_01780</name>
</gene>